<gene>
    <name evidence="1" type="ORF">SBRCBS47491_009875</name>
</gene>
<name>A0ABP0CYE2_9PEZI</name>
<keyword evidence="2" id="KW-1185">Reference proteome</keyword>
<comment type="caution">
    <text evidence="1">The sequence shown here is derived from an EMBL/GenBank/DDBJ whole genome shotgun (WGS) entry which is preliminary data.</text>
</comment>
<protein>
    <submittedName>
        <fullName evidence="1">Uncharacterized protein</fullName>
    </submittedName>
</protein>
<evidence type="ECO:0000313" key="1">
    <source>
        <dbReference type="EMBL" id="CAK7237139.1"/>
    </source>
</evidence>
<dbReference type="EMBL" id="CAWUHC010000175">
    <property type="protein sequence ID" value="CAK7237139.1"/>
    <property type="molecule type" value="Genomic_DNA"/>
</dbReference>
<organism evidence="1 2">
    <name type="scientific">Sporothrix bragantina</name>
    <dbReference type="NCBI Taxonomy" id="671064"/>
    <lineage>
        <taxon>Eukaryota</taxon>
        <taxon>Fungi</taxon>
        <taxon>Dikarya</taxon>
        <taxon>Ascomycota</taxon>
        <taxon>Pezizomycotina</taxon>
        <taxon>Sordariomycetes</taxon>
        <taxon>Sordariomycetidae</taxon>
        <taxon>Ophiostomatales</taxon>
        <taxon>Ophiostomataceae</taxon>
        <taxon>Sporothrix</taxon>
    </lineage>
</organism>
<evidence type="ECO:0000313" key="2">
    <source>
        <dbReference type="Proteomes" id="UP001642406"/>
    </source>
</evidence>
<reference evidence="1 2" key="1">
    <citation type="submission" date="2024-01" db="EMBL/GenBank/DDBJ databases">
        <authorList>
            <person name="Allen C."/>
            <person name="Tagirdzhanova G."/>
        </authorList>
    </citation>
    <scope>NUCLEOTIDE SEQUENCE [LARGE SCALE GENOMIC DNA]</scope>
</reference>
<dbReference type="Proteomes" id="UP001642406">
    <property type="component" value="Unassembled WGS sequence"/>
</dbReference>
<accession>A0ABP0CYE2</accession>
<sequence length="269" mass="30204">MRADNEAPGGPVGYDEGHRRAKDIDTFYRIIMEATFRRGHAGLYNGRVDVSGGGFAGASRLTGRLGQLVTDVPRLSTFMHSWGKAFYEDQRSAYASNRLRLRCYKVEVVRQWEALVSINRDERASLLRAMAPDGLTPVRRRGVNDHTLLIRFMAQAFGLKDTKTFSNNMYTWRPLVDFTDCFGRGVLALLPAGIERRAAAMARRFRVASQSQHAIGLPWLLEELKRRHPYLYEQCKAADTVLVSPLLTTGHIADTEAARLYALNLASAV</sequence>
<proteinExistence type="predicted"/>